<dbReference type="PANTHER" id="PTHR33392">
    <property type="entry name" value="POLYISOPRENYL-TEICHOIC ACID--PEPTIDOGLYCAN TEICHOIC ACID TRANSFERASE TAGU"/>
    <property type="match status" value="1"/>
</dbReference>
<evidence type="ECO:0000259" key="4">
    <source>
        <dbReference type="Pfam" id="PF03816"/>
    </source>
</evidence>
<accession>A0ABW4BC53</accession>
<dbReference type="RefSeq" id="WP_125586241.1">
    <property type="nucleotide sequence ID" value="NZ_JBHTMO010000025.1"/>
</dbReference>
<gene>
    <name evidence="5" type="ORF">ACFQ3L_08460</name>
</gene>
<keyword evidence="3" id="KW-0812">Transmembrane</keyword>
<dbReference type="Gene3D" id="3.40.630.190">
    <property type="entry name" value="LCP protein"/>
    <property type="match status" value="1"/>
</dbReference>
<evidence type="ECO:0000256" key="1">
    <source>
        <dbReference type="ARBA" id="ARBA00006068"/>
    </source>
</evidence>
<evidence type="ECO:0000256" key="3">
    <source>
        <dbReference type="SAM" id="Phobius"/>
    </source>
</evidence>
<keyword evidence="6" id="KW-1185">Reference proteome</keyword>
<dbReference type="Proteomes" id="UP001597249">
    <property type="component" value="Unassembled WGS sequence"/>
</dbReference>
<evidence type="ECO:0000256" key="2">
    <source>
        <dbReference type="SAM" id="MobiDB-lite"/>
    </source>
</evidence>
<comment type="caution">
    <text evidence="5">The sequence shown here is derived from an EMBL/GenBank/DDBJ whole genome shotgun (WGS) entry which is preliminary data.</text>
</comment>
<proteinExistence type="inferred from homology"/>
<dbReference type="NCBIfam" id="TIGR00350">
    <property type="entry name" value="lytR_cpsA_psr"/>
    <property type="match status" value="1"/>
</dbReference>
<protein>
    <submittedName>
        <fullName evidence="5">LCP family protein</fullName>
    </submittedName>
</protein>
<sequence length="368" mass="40888">MDEDKDQTIQQPVRRHHHHHHHRKQRKFHVWRWVGGIVAVIVIGLAGGAYYVYHTLHSTADHTYIPLNNQKNSSSALSKNKPISILLMGTDTGALGRTEENGRSDTMILATLNPAKKTTTMVSIPRDTMAKMVGDNGINIQKINAAYSIGGADMAVNTTTALLGVPVNYYAVINMGGLEKIVNALGGVEITPILSFSNMGYTFTKGQPTKMDGKEALGYIRMRYDDPRGDYGRQDRERQVIAAIIKAAPQLKNLTKFQELMSQVQSNFRTNLQFDDMVALYSKYRNAGKNVKQDHLQGVGAYLNGSSYQIASTKELQRVSDLINISLDLPTAKLNNEETKQNALNPNFNWDSGYTKAKYTVQGADQVN</sequence>
<evidence type="ECO:0000313" key="6">
    <source>
        <dbReference type="Proteomes" id="UP001597249"/>
    </source>
</evidence>
<dbReference type="Pfam" id="PF03816">
    <property type="entry name" value="LytR_cpsA_psr"/>
    <property type="match status" value="1"/>
</dbReference>
<dbReference type="PANTHER" id="PTHR33392:SF6">
    <property type="entry name" value="POLYISOPRENYL-TEICHOIC ACID--PEPTIDOGLYCAN TEICHOIC ACID TRANSFERASE TAGU"/>
    <property type="match status" value="1"/>
</dbReference>
<feature type="compositionally biased region" description="Basic residues" evidence="2">
    <location>
        <begin position="13"/>
        <end position="25"/>
    </location>
</feature>
<evidence type="ECO:0000313" key="5">
    <source>
        <dbReference type="EMBL" id="MFD1393593.1"/>
    </source>
</evidence>
<name>A0ABW4BC53_9LACO</name>
<keyword evidence="3" id="KW-1133">Transmembrane helix</keyword>
<organism evidence="5 6">
    <name type="scientific">Lacticaseibacillus jixianensis</name>
    <dbReference type="NCBI Taxonomy" id="2486012"/>
    <lineage>
        <taxon>Bacteria</taxon>
        <taxon>Bacillati</taxon>
        <taxon>Bacillota</taxon>
        <taxon>Bacilli</taxon>
        <taxon>Lactobacillales</taxon>
        <taxon>Lactobacillaceae</taxon>
        <taxon>Lacticaseibacillus</taxon>
    </lineage>
</organism>
<keyword evidence="3" id="KW-0472">Membrane</keyword>
<reference evidence="6" key="1">
    <citation type="journal article" date="2019" name="Int. J. Syst. Evol. Microbiol.">
        <title>The Global Catalogue of Microorganisms (GCM) 10K type strain sequencing project: providing services to taxonomists for standard genome sequencing and annotation.</title>
        <authorList>
            <consortium name="The Broad Institute Genomics Platform"/>
            <consortium name="The Broad Institute Genome Sequencing Center for Infectious Disease"/>
            <person name="Wu L."/>
            <person name="Ma J."/>
        </authorList>
    </citation>
    <scope>NUCLEOTIDE SEQUENCE [LARGE SCALE GENOMIC DNA]</scope>
    <source>
        <strain evidence="6">CCM 8911</strain>
    </source>
</reference>
<feature type="transmembrane region" description="Helical" evidence="3">
    <location>
        <begin position="30"/>
        <end position="53"/>
    </location>
</feature>
<comment type="similarity">
    <text evidence="1">Belongs to the LytR/CpsA/Psr (LCP) family.</text>
</comment>
<feature type="region of interest" description="Disordered" evidence="2">
    <location>
        <begin position="1"/>
        <end position="25"/>
    </location>
</feature>
<feature type="domain" description="Cell envelope-related transcriptional attenuator" evidence="4">
    <location>
        <begin position="103"/>
        <end position="247"/>
    </location>
</feature>
<dbReference type="InterPro" id="IPR050922">
    <property type="entry name" value="LytR/CpsA/Psr_CW_biosynth"/>
</dbReference>
<dbReference type="EMBL" id="JBHTMO010000025">
    <property type="protein sequence ID" value="MFD1393593.1"/>
    <property type="molecule type" value="Genomic_DNA"/>
</dbReference>
<dbReference type="InterPro" id="IPR004474">
    <property type="entry name" value="LytR_CpsA_psr"/>
</dbReference>